<organism evidence="1">
    <name type="scientific">marine sediment metagenome</name>
    <dbReference type="NCBI Taxonomy" id="412755"/>
    <lineage>
        <taxon>unclassified sequences</taxon>
        <taxon>metagenomes</taxon>
        <taxon>ecological metagenomes</taxon>
    </lineage>
</organism>
<proteinExistence type="predicted"/>
<evidence type="ECO:0000313" key="1">
    <source>
        <dbReference type="EMBL" id="KKN60713.1"/>
    </source>
</evidence>
<accession>A0A0F9V481</accession>
<comment type="caution">
    <text evidence="1">The sequence shown here is derived from an EMBL/GenBank/DDBJ whole genome shotgun (WGS) entry which is preliminary data.</text>
</comment>
<sequence>MTNRIVISLTPLQVATLIEAVSDYALSHNLTVPPARKRRAAWGAARHMEKALAKFREV</sequence>
<dbReference type="EMBL" id="LAZR01000685">
    <property type="protein sequence ID" value="KKN60713.1"/>
    <property type="molecule type" value="Genomic_DNA"/>
</dbReference>
<gene>
    <name evidence="1" type="ORF">LCGC14_0529120</name>
</gene>
<name>A0A0F9V481_9ZZZZ</name>
<protein>
    <submittedName>
        <fullName evidence="1">Uncharacterized protein</fullName>
    </submittedName>
</protein>
<dbReference type="AlphaFoldDB" id="A0A0F9V481"/>
<reference evidence="1" key="1">
    <citation type="journal article" date="2015" name="Nature">
        <title>Complex archaea that bridge the gap between prokaryotes and eukaryotes.</title>
        <authorList>
            <person name="Spang A."/>
            <person name="Saw J.H."/>
            <person name="Jorgensen S.L."/>
            <person name="Zaremba-Niedzwiedzka K."/>
            <person name="Martijn J."/>
            <person name="Lind A.E."/>
            <person name="van Eijk R."/>
            <person name="Schleper C."/>
            <person name="Guy L."/>
            <person name="Ettema T.J."/>
        </authorList>
    </citation>
    <scope>NUCLEOTIDE SEQUENCE</scope>
</reference>